<evidence type="ECO:0000256" key="6">
    <source>
        <dbReference type="ARBA" id="ARBA00023150"/>
    </source>
</evidence>
<dbReference type="Gene3D" id="3.90.1170.40">
    <property type="entry name" value="Molybdopterin biosynthesis MoaE subunit"/>
    <property type="match status" value="1"/>
</dbReference>
<dbReference type="GO" id="GO:0006777">
    <property type="term" value="P:Mo-molybdopterin cofactor biosynthetic process"/>
    <property type="evidence" value="ECO:0007669"/>
    <property type="project" value="UniProtKB-KW"/>
</dbReference>
<accession>A0A094ISS3</accession>
<organism evidence="13 14">
    <name type="scientific">Pseudidiomarina salinarum</name>
    <dbReference type="NCBI Taxonomy" id="435908"/>
    <lineage>
        <taxon>Bacteria</taxon>
        <taxon>Pseudomonadati</taxon>
        <taxon>Pseudomonadota</taxon>
        <taxon>Gammaproteobacteria</taxon>
        <taxon>Alteromonadales</taxon>
        <taxon>Idiomarinaceae</taxon>
        <taxon>Pseudidiomarina</taxon>
    </lineage>
</organism>
<dbReference type="eggNOG" id="COG0314">
    <property type="taxonomic scope" value="Bacteria"/>
</dbReference>
<evidence type="ECO:0000256" key="4">
    <source>
        <dbReference type="ARBA" id="ARBA00013858"/>
    </source>
</evidence>
<comment type="similarity">
    <text evidence="2">Belongs to the MoaE family.</text>
</comment>
<comment type="pathway">
    <text evidence="1">Cofactor biosynthesis; molybdopterin biosynthesis.</text>
</comment>
<keyword evidence="14" id="KW-1185">Reference proteome</keyword>
<dbReference type="PANTHER" id="PTHR23404">
    <property type="entry name" value="MOLYBDOPTERIN SYNTHASE RELATED"/>
    <property type="match status" value="1"/>
</dbReference>
<evidence type="ECO:0000256" key="1">
    <source>
        <dbReference type="ARBA" id="ARBA00005046"/>
    </source>
</evidence>
<keyword evidence="5" id="KW-0808">Transferase</keyword>
<protein>
    <recommendedName>
        <fullName evidence="4">Molybdopterin synthase catalytic subunit</fullName>
        <ecNumber evidence="3">2.8.1.12</ecNumber>
    </recommendedName>
    <alternativeName>
        <fullName evidence="10">MPT synthase subunit 2</fullName>
    </alternativeName>
    <alternativeName>
        <fullName evidence="8">Molybdenum cofactor biosynthesis protein E</fullName>
    </alternativeName>
    <alternativeName>
        <fullName evidence="9">Molybdopterin-converting factor large subunit</fullName>
    </alternativeName>
    <alternativeName>
        <fullName evidence="11">Molybdopterin-converting factor subunit 2</fullName>
    </alternativeName>
</protein>
<dbReference type="GO" id="GO:0030366">
    <property type="term" value="F:molybdopterin synthase activity"/>
    <property type="evidence" value="ECO:0007669"/>
    <property type="project" value="UniProtKB-EC"/>
</dbReference>
<dbReference type="NCBIfam" id="NF007959">
    <property type="entry name" value="PRK10678.1"/>
    <property type="match status" value="1"/>
</dbReference>
<dbReference type="InterPro" id="IPR003448">
    <property type="entry name" value="Mopterin_biosynth_MoaE"/>
</dbReference>
<comment type="catalytic activity">
    <reaction evidence="12">
        <text>2 [molybdopterin-synthase sulfur-carrier protein]-C-terminal-Gly-aminoethanethioate + cyclic pyranopterin phosphate + H2O = molybdopterin + 2 [molybdopterin-synthase sulfur-carrier protein]-C-terminal Gly-Gly + 2 H(+)</text>
        <dbReference type="Rhea" id="RHEA:26333"/>
        <dbReference type="Rhea" id="RHEA-COMP:12202"/>
        <dbReference type="Rhea" id="RHEA-COMP:19907"/>
        <dbReference type="ChEBI" id="CHEBI:15377"/>
        <dbReference type="ChEBI" id="CHEBI:15378"/>
        <dbReference type="ChEBI" id="CHEBI:58698"/>
        <dbReference type="ChEBI" id="CHEBI:59648"/>
        <dbReference type="ChEBI" id="CHEBI:90778"/>
        <dbReference type="ChEBI" id="CHEBI:232372"/>
        <dbReference type="EC" id="2.8.1.12"/>
    </reaction>
</comment>
<evidence type="ECO:0000313" key="13">
    <source>
        <dbReference type="EMBL" id="KFZ30745.1"/>
    </source>
</evidence>
<dbReference type="CDD" id="cd00756">
    <property type="entry name" value="MoaE"/>
    <property type="match status" value="1"/>
</dbReference>
<comment type="subunit">
    <text evidence="7">Heterotetramer of 2 MoaD subunits and 2 MoaE subunits. Also stable as homodimer. The enzyme changes between these two forms during catalysis.</text>
</comment>
<reference evidence="13 14" key="1">
    <citation type="submission" date="2014-06" db="EMBL/GenBank/DDBJ databases">
        <title>The draft genome sequence of Idiomarina salinarum ISL-52.</title>
        <authorList>
            <person name="Du J."/>
            <person name="Shao Z."/>
        </authorList>
    </citation>
    <scope>NUCLEOTIDE SEQUENCE [LARGE SCALE GENOMIC DNA]</scope>
    <source>
        <strain evidence="13 14">ISL-52</strain>
    </source>
</reference>
<dbReference type="RefSeq" id="WP_034776126.1">
    <property type="nucleotide sequence ID" value="NZ_JPER01000004.1"/>
</dbReference>
<name>A0A094ISS3_9GAMM</name>
<dbReference type="EC" id="2.8.1.12" evidence="3"/>
<dbReference type="Proteomes" id="UP000054363">
    <property type="component" value="Unassembled WGS sequence"/>
</dbReference>
<dbReference type="Pfam" id="PF02391">
    <property type="entry name" value="MoaE"/>
    <property type="match status" value="1"/>
</dbReference>
<evidence type="ECO:0000256" key="9">
    <source>
        <dbReference type="ARBA" id="ARBA00030407"/>
    </source>
</evidence>
<evidence type="ECO:0000256" key="10">
    <source>
        <dbReference type="ARBA" id="ARBA00030781"/>
    </source>
</evidence>
<dbReference type="SUPFAM" id="SSF54690">
    <property type="entry name" value="Molybdopterin synthase subunit MoaE"/>
    <property type="match status" value="1"/>
</dbReference>
<comment type="caution">
    <text evidence="13">The sequence shown here is derived from an EMBL/GenBank/DDBJ whole genome shotgun (WGS) entry which is preliminary data.</text>
</comment>
<keyword evidence="6" id="KW-0501">Molybdenum cofactor biosynthesis</keyword>
<evidence type="ECO:0000256" key="3">
    <source>
        <dbReference type="ARBA" id="ARBA00011950"/>
    </source>
</evidence>
<dbReference type="STRING" id="435908.IDSA_09510"/>
<evidence type="ECO:0000256" key="11">
    <source>
        <dbReference type="ARBA" id="ARBA00032474"/>
    </source>
</evidence>
<evidence type="ECO:0000256" key="8">
    <source>
        <dbReference type="ARBA" id="ARBA00029745"/>
    </source>
</evidence>
<dbReference type="UniPathway" id="UPA00344"/>
<dbReference type="AlphaFoldDB" id="A0A094ISS3"/>
<sequence length="155" mass="17303">MQPRIQVQTTDFELSEEYQRLRDNPACGAVVTFTGLVRELVQGNLTGMTLEHYPGMTESALTDICQQAAQRWELGSITVIHRVGSLGLNDQIVFVGVAAAHRQAAFMAAEFIMDYLKTRAPFWKQEHTTAGSYWVDAKTKDQLAAARWHTSEAEG</sequence>
<dbReference type="FunFam" id="3.90.1170.40:FF:000001">
    <property type="entry name" value="Molybdopterin synthase catalytic subunit MoaE"/>
    <property type="match status" value="1"/>
</dbReference>
<dbReference type="EMBL" id="JPER01000004">
    <property type="protein sequence ID" value="KFZ30745.1"/>
    <property type="molecule type" value="Genomic_DNA"/>
</dbReference>
<evidence type="ECO:0000256" key="12">
    <source>
        <dbReference type="ARBA" id="ARBA00049878"/>
    </source>
</evidence>
<gene>
    <name evidence="13" type="ORF">IDSA_09510</name>
</gene>
<evidence type="ECO:0000313" key="14">
    <source>
        <dbReference type="Proteomes" id="UP000054363"/>
    </source>
</evidence>
<evidence type="ECO:0000256" key="2">
    <source>
        <dbReference type="ARBA" id="ARBA00005426"/>
    </source>
</evidence>
<proteinExistence type="inferred from homology"/>
<evidence type="ECO:0000256" key="5">
    <source>
        <dbReference type="ARBA" id="ARBA00022679"/>
    </source>
</evidence>
<dbReference type="InterPro" id="IPR036563">
    <property type="entry name" value="MoaE_sf"/>
</dbReference>
<evidence type="ECO:0000256" key="7">
    <source>
        <dbReference type="ARBA" id="ARBA00026066"/>
    </source>
</evidence>
<dbReference type="OrthoDB" id="9803224at2"/>